<keyword evidence="9" id="KW-0472">Membrane</keyword>
<dbReference type="Proteomes" id="UP000059680">
    <property type="component" value="Chromosome 5"/>
</dbReference>
<feature type="transmembrane region" description="Helical" evidence="9">
    <location>
        <begin position="222"/>
        <end position="241"/>
    </location>
</feature>
<evidence type="ECO:0000256" key="2">
    <source>
        <dbReference type="ARBA" id="ARBA00009748"/>
    </source>
</evidence>
<dbReference type="Gene3D" id="1.10.110.10">
    <property type="entry name" value="Plant lipid-transfer and hydrophobic proteins"/>
    <property type="match status" value="1"/>
</dbReference>
<dbReference type="STRING" id="39947.A0A0P0WNU8"/>
<organism evidence="11 12">
    <name type="scientific">Oryza sativa subsp. japonica</name>
    <name type="common">Rice</name>
    <dbReference type="NCBI Taxonomy" id="39947"/>
    <lineage>
        <taxon>Eukaryota</taxon>
        <taxon>Viridiplantae</taxon>
        <taxon>Streptophyta</taxon>
        <taxon>Embryophyta</taxon>
        <taxon>Tracheophyta</taxon>
        <taxon>Spermatophyta</taxon>
        <taxon>Magnoliopsida</taxon>
        <taxon>Liliopsida</taxon>
        <taxon>Poales</taxon>
        <taxon>Poaceae</taxon>
        <taxon>BOP clade</taxon>
        <taxon>Oryzoideae</taxon>
        <taxon>Oryzeae</taxon>
        <taxon>Oryzinae</taxon>
        <taxon>Oryza</taxon>
        <taxon>Oryza sativa</taxon>
    </lineage>
</organism>
<evidence type="ECO:0000256" key="1">
    <source>
        <dbReference type="ARBA" id="ARBA00004609"/>
    </source>
</evidence>
<accession>A0A0P0WNU8</accession>
<reference evidence="12" key="1">
    <citation type="journal article" date="2005" name="Nature">
        <title>The map-based sequence of the rice genome.</title>
        <authorList>
            <consortium name="International rice genome sequencing project (IRGSP)"/>
            <person name="Matsumoto T."/>
            <person name="Wu J."/>
            <person name="Kanamori H."/>
            <person name="Katayose Y."/>
            <person name="Fujisawa M."/>
            <person name="Namiki N."/>
            <person name="Mizuno H."/>
            <person name="Yamamoto K."/>
            <person name="Antonio B.A."/>
            <person name="Baba T."/>
            <person name="Sakata K."/>
            <person name="Nagamura Y."/>
            <person name="Aoki H."/>
            <person name="Arikawa K."/>
            <person name="Arita K."/>
            <person name="Bito T."/>
            <person name="Chiden Y."/>
            <person name="Fujitsuka N."/>
            <person name="Fukunaka R."/>
            <person name="Hamada M."/>
            <person name="Harada C."/>
            <person name="Hayashi A."/>
            <person name="Hijishita S."/>
            <person name="Honda M."/>
            <person name="Hosokawa S."/>
            <person name="Ichikawa Y."/>
            <person name="Idonuma A."/>
            <person name="Iijima M."/>
            <person name="Ikeda M."/>
            <person name="Ikeno M."/>
            <person name="Ito K."/>
            <person name="Ito S."/>
            <person name="Ito T."/>
            <person name="Ito Y."/>
            <person name="Ito Y."/>
            <person name="Iwabuchi A."/>
            <person name="Kamiya K."/>
            <person name="Karasawa W."/>
            <person name="Kurita K."/>
            <person name="Katagiri S."/>
            <person name="Kikuta A."/>
            <person name="Kobayashi H."/>
            <person name="Kobayashi N."/>
            <person name="Machita K."/>
            <person name="Maehara T."/>
            <person name="Masukawa M."/>
            <person name="Mizubayashi T."/>
            <person name="Mukai Y."/>
            <person name="Nagasaki H."/>
            <person name="Nagata Y."/>
            <person name="Naito S."/>
            <person name="Nakashima M."/>
            <person name="Nakama Y."/>
            <person name="Nakamichi Y."/>
            <person name="Nakamura M."/>
            <person name="Meguro A."/>
            <person name="Negishi M."/>
            <person name="Ohta I."/>
            <person name="Ohta T."/>
            <person name="Okamoto M."/>
            <person name="Ono N."/>
            <person name="Saji S."/>
            <person name="Sakaguchi M."/>
            <person name="Sakai K."/>
            <person name="Shibata M."/>
            <person name="Shimokawa T."/>
            <person name="Song J."/>
            <person name="Takazaki Y."/>
            <person name="Terasawa K."/>
            <person name="Tsugane M."/>
            <person name="Tsuji K."/>
            <person name="Ueda S."/>
            <person name="Waki K."/>
            <person name="Yamagata H."/>
            <person name="Yamamoto M."/>
            <person name="Yamamoto S."/>
            <person name="Yamane H."/>
            <person name="Yoshiki S."/>
            <person name="Yoshihara R."/>
            <person name="Yukawa K."/>
            <person name="Zhong H."/>
            <person name="Yano M."/>
            <person name="Yuan Q."/>
            <person name="Ouyang S."/>
            <person name="Liu J."/>
            <person name="Jones K.M."/>
            <person name="Gansberger K."/>
            <person name="Moffat K."/>
            <person name="Hill J."/>
            <person name="Bera J."/>
            <person name="Fadrosh D."/>
            <person name="Jin S."/>
            <person name="Johri S."/>
            <person name="Kim M."/>
            <person name="Overton L."/>
            <person name="Reardon M."/>
            <person name="Tsitrin T."/>
            <person name="Vuong H."/>
            <person name="Weaver B."/>
            <person name="Ciecko A."/>
            <person name="Tallon L."/>
            <person name="Jackson J."/>
            <person name="Pai G."/>
            <person name="Aken S.V."/>
            <person name="Utterback T."/>
            <person name="Reidmuller S."/>
            <person name="Feldblyum T."/>
            <person name="Hsiao J."/>
            <person name="Zismann V."/>
            <person name="Iobst S."/>
            <person name="de Vazeille A.R."/>
            <person name="Buell C.R."/>
            <person name="Ying K."/>
            <person name="Li Y."/>
            <person name="Lu T."/>
            <person name="Huang Y."/>
            <person name="Zhao Q."/>
            <person name="Feng Q."/>
            <person name="Zhang L."/>
            <person name="Zhu J."/>
            <person name="Weng Q."/>
            <person name="Mu J."/>
            <person name="Lu Y."/>
            <person name="Fan D."/>
            <person name="Liu Y."/>
            <person name="Guan J."/>
            <person name="Zhang Y."/>
            <person name="Yu S."/>
            <person name="Liu X."/>
            <person name="Zhang Y."/>
            <person name="Hong G."/>
            <person name="Han B."/>
            <person name="Choisne N."/>
            <person name="Demange N."/>
            <person name="Orjeda G."/>
            <person name="Samain S."/>
            <person name="Cattolico L."/>
            <person name="Pelletier E."/>
            <person name="Couloux A."/>
            <person name="Segurens B."/>
            <person name="Wincker P."/>
            <person name="D'Hont A."/>
            <person name="Scarpelli C."/>
            <person name="Weissenbach J."/>
            <person name="Salanoubat M."/>
            <person name="Quetier F."/>
            <person name="Yu Y."/>
            <person name="Kim H.R."/>
            <person name="Rambo T."/>
            <person name="Currie J."/>
            <person name="Collura K."/>
            <person name="Luo M."/>
            <person name="Yang T."/>
            <person name="Ammiraju J.S.S."/>
            <person name="Engler F."/>
            <person name="Soderlund C."/>
            <person name="Wing R.A."/>
            <person name="Palmer L.E."/>
            <person name="de la Bastide M."/>
            <person name="Spiegel L."/>
            <person name="Nascimento L."/>
            <person name="Zutavern T."/>
            <person name="O'Shaughnessy A."/>
            <person name="Dike S."/>
            <person name="Dedhia N."/>
            <person name="Preston R."/>
            <person name="Balija V."/>
            <person name="McCombie W.R."/>
            <person name="Chow T."/>
            <person name="Chen H."/>
            <person name="Chung M."/>
            <person name="Chen C."/>
            <person name="Shaw J."/>
            <person name="Wu H."/>
            <person name="Hsiao K."/>
            <person name="Chao Y."/>
            <person name="Chu M."/>
            <person name="Cheng C."/>
            <person name="Hour A."/>
            <person name="Lee P."/>
            <person name="Lin S."/>
            <person name="Lin Y."/>
            <person name="Liou J."/>
            <person name="Liu S."/>
            <person name="Hsing Y."/>
            <person name="Raghuvanshi S."/>
            <person name="Mohanty A."/>
            <person name="Bharti A.K."/>
            <person name="Gaur A."/>
            <person name="Gupta V."/>
            <person name="Kumar D."/>
            <person name="Ravi V."/>
            <person name="Vij S."/>
            <person name="Kapur A."/>
            <person name="Khurana P."/>
            <person name="Khurana P."/>
            <person name="Khurana J.P."/>
            <person name="Tyagi A.K."/>
            <person name="Gaikwad K."/>
            <person name="Singh A."/>
            <person name="Dalal V."/>
            <person name="Srivastava S."/>
            <person name="Dixit A."/>
            <person name="Pal A.K."/>
            <person name="Ghazi I.A."/>
            <person name="Yadav M."/>
            <person name="Pandit A."/>
            <person name="Bhargava A."/>
            <person name="Sureshbabu K."/>
            <person name="Batra K."/>
            <person name="Sharma T.R."/>
            <person name="Mohapatra T."/>
            <person name="Singh N.K."/>
            <person name="Messing J."/>
            <person name="Nelson A.B."/>
            <person name="Fuks G."/>
            <person name="Kavchok S."/>
            <person name="Keizer G."/>
            <person name="Linton E."/>
            <person name="Llaca V."/>
            <person name="Song R."/>
            <person name="Tanyolac B."/>
            <person name="Young S."/>
            <person name="Ho-Il K."/>
            <person name="Hahn J.H."/>
            <person name="Sangsakoo G."/>
            <person name="Vanavichit A."/>
            <person name="de Mattos Luiz.A.T."/>
            <person name="Zimmer P.D."/>
            <person name="Malone G."/>
            <person name="Dellagostin O."/>
            <person name="de Oliveira A.C."/>
            <person name="Bevan M."/>
            <person name="Bancroft I."/>
            <person name="Minx P."/>
            <person name="Cordum H."/>
            <person name="Wilson R."/>
            <person name="Cheng Z."/>
            <person name="Jin W."/>
            <person name="Jiang J."/>
            <person name="Leong S.A."/>
            <person name="Iwama H."/>
            <person name="Gojobori T."/>
            <person name="Itoh T."/>
            <person name="Niimura Y."/>
            <person name="Fujii Y."/>
            <person name="Habara T."/>
            <person name="Sakai H."/>
            <person name="Sato Y."/>
            <person name="Wilson G."/>
            <person name="Kumar K."/>
            <person name="McCouch S."/>
            <person name="Juretic N."/>
            <person name="Hoen D."/>
            <person name="Wright S."/>
            <person name="Bruskiewich R."/>
            <person name="Bureau T."/>
            <person name="Miyao A."/>
            <person name="Hirochika H."/>
            <person name="Nishikawa T."/>
            <person name="Kadowaki K."/>
            <person name="Sugiura M."/>
            <person name="Burr B."/>
            <person name="Sasaki T."/>
        </authorList>
    </citation>
    <scope>NUCLEOTIDE SEQUENCE [LARGE SCALE GENOMIC DNA]</scope>
    <source>
        <strain evidence="12">cv. Nipponbare</strain>
    </source>
</reference>
<dbReference type="Pfam" id="PF14368">
    <property type="entry name" value="LTP_2"/>
    <property type="match status" value="1"/>
</dbReference>
<dbReference type="GO" id="GO:0005886">
    <property type="term" value="C:plasma membrane"/>
    <property type="evidence" value="ECO:0007669"/>
    <property type="project" value="UniProtKB-SubCell"/>
</dbReference>
<keyword evidence="7" id="KW-0449">Lipoprotein</keyword>
<dbReference type="InterPro" id="IPR043325">
    <property type="entry name" value="LTSS"/>
</dbReference>
<keyword evidence="9" id="KW-1133">Transmembrane helix</keyword>
<dbReference type="Gramene" id="Os05t0489200-01">
    <property type="protein sequence ID" value="Os05t0489200-01"/>
    <property type="gene ID" value="Os05g0489200"/>
</dbReference>
<evidence type="ECO:0007829" key="14">
    <source>
        <dbReference type="ProteomicsDB" id="A0A0P0WNU8"/>
    </source>
</evidence>
<evidence type="ECO:0000313" key="12">
    <source>
        <dbReference type="Proteomes" id="UP000059680"/>
    </source>
</evidence>
<keyword evidence="12" id="KW-1185">Reference proteome</keyword>
<dbReference type="SUPFAM" id="SSF47699">
    <property type="entry name" value="Bifunctional inhibitor/lipid-transfer protein/seed storage 2S albumin"/>
    <property type="match status" value="1"/>
</dbReference>
<protein>
    <submittedName>
        <fullName evidence="11">Os05g0489200 protein</fullName>
    </submittedName>
</protein>
<sequence length="244" mass="24617">SVTRRLRIHFRFLSSPLLPPPNEPLAIKAPRERAMAAQRRWPTSTLAAVAVAVVVLLAASAATTAEAQSAPAAAPGPAGPVLDQACLTALLNMSDCLTYVQNGSRARRPDKPCCPELAGLVESNPVCLCELLSGAGDSYGIAVDYSRALALPAICRVSTPPVSTCAAFGFNVPMGPTPSPSPAAVSPSGEGPQFPGTSPFASPPSTATPSTNAAAAGRSGDHLVAVGVAIAAAAVVVAGMFRIV</sequence>
<keyword evidence="13 14" id="KW-1267">Proteomics identification</keyword>
<evidence type="ECO:0000259" key="10">
    <source>
        <dbReference type="SMART" id="SM00499"/>
    </source>
</evidence>
<dbReference type="InParanoid" id="A0A0P0WNU8"/>
<reference evidence="11 12" key="3">
    <citation type="journal article" date="2013" name="Rice">
        <title>Improvement of the Oryza sativa Nipponbare reference genome using next generation sequence and optical map data.</title>
        <authorList>
            <person name="Kawahara Y."/>
            <person name="de la Bastide M."/>
            <person name="Hamilton J.P."/>
            <person name="Kanamori H."/>
            <person name="McCombie W.R."/>
            <person name="Ouyang S."/>
            <person name="Schwartz D.C."/>
            <person name="Tanaka T."/>
            <person name="Wu J."/>
            <person name="Zhou S."/>
            <person name="Childs K.L."/>
            <person name="Davidson R.M."/>
            <person name="Lin H."/>
            <person name="Quesada-Ocampo L."/>
            <person name="Vaillancourt B."/>
            <person name="Sakai H."/>
            <person name="Lee S.S."/>
            <person name="Kim J."/>
            <person name="Numa H."/>
            <person name="Itoh T."/>
            <person name="Buell C.R."/>
            <person name="Matsumoto T."/>
        </authorList>
    </citation>
    <scope>NUCLEOTIDE SEQUENCE [LARGE SCALE GENOMIC DNA]</scope>
    <source>
        <strain evidence="12">cv. Nipponbare</strain>
    </source>
</reference>
<dbReference type="InterPro" id="IPR036312">
    <property type="entry name" value="Bifun_inhib/LTP/seed_sf"/>
</dbReference>
<dbReference type="FunFam" id="1.10.110.10:FF:000001">
    <property type="entry name" value="Bifunctional inhibitor/lipid-transfer protein/seed storage 2S albumin superfamily protein"/>
    <property type="match status" value="1"/>
</dbReference>
<evidence type="ECO:0000256" key="3">
    <source>
        <dbReference type="ARBA" id="ARBA00022622"/>
    </source>
</evidence>
<keyword evidence="9" id="KW-0812">Transmembrane</keyword>
<evidence type="ECO:0000313" key="11">
    <source>
        <dbReference type="EMBL" id="BAS94640.1"/>
    </source>
</evidence>
<gene>
    <name evidence="11" type="ordered locus">Os05g0489200</name>
    <name evidence="11" type="ORF">OSNPB_050489200</name>
</gene>
<keyword evidence="3" id="KW-0336">GPI-anchor</keyword>
<dbReference type="GO" id="GO:0098552">
    <property type="term" value="C:side of membrane"/>
    <property type="evidence" value="ECO:0007669"/>
    <property type="project" value="UniProtKB-KW"/>
</dbReference>
<dbReference type="PANTHER" id="PTHR33044">
    <property type="entry name" value="BIFUNCTIONAL INHIBITOR/LIPID-TRANSFER PROTEIN/SEED STORAGE 2S ALBUMIN SUPERFAMILY PROTEIN-RELATED"/>
    <property type="match status" value="1"/>
</dbReference>
<comment type="similarity">
    <text evidence="2">Belongs to the plant LTP family.</text>
</comment>
<keyword evidence="6" id="KW-0325">Glycoprotein</keyword>
<keyword evidence="4" id="KW-0732">Signal</keyword>
<dbReference type="SMART" id="SM00499">
    <property type="entry name" value="AAI"/>
    <property type="match status" value="1"/>
</dbReference>
<keyword evidence="5" id="KW-1015">Disulfide bond</keyword>
<evidence type="ECO:0000256" key="4">
    <source>
        <dbReference type="ARBA" id="ARBA00022729"/>
    </source>
</evidence>
<dbReference type="InterPro" id="IPR016140">
    <property type="entry name" value="Bifunc_inhib/LTP/seed_store"/>
</dbReference>
<dbReference type="CDD" id="cd00010">
    <property type="entry name" value="AAI_LTSS"/>
    <property type="match status" value="1"/>
</dbReference>
<feature type="domain" description="Bifunctional inhibitor/plant lipid transfer protein/seed storage helical" evidence="10">
    <location>
        <begin position="86"/>
        <end position="165"/>
    </location>
</feature>
<evidence type="ECO:0000256" key="9">
    <source>
        <dbReference type="SAM" id="Phobius"/>
    </source>
</evidence>
<evidence type="ECO:0000256" key="5">
    <source>
        <dbReference type="ARBA" id="ARBA00023157"/>
    </source>
</evidence>
<feature type="non-terminal residue" evidence="11">
    <location>
        <position position="244"/>
    </location>
</feature>
<evidence type="ECO:0007829" key="13">
    <source>
        <dbReference type="PeptideAtlas" id="A0A0P0WNU8"/>
    </source>
</evidence>
<dbReference type="FunCoup" id="A0A0P0WNU8">
    <property type="interactions" value="584"/>
</dbReference>
<reference evidence="11 12" key="2">
    <citation type="journal article" date="2013" name="Plant Cell Physiol.">
        <title>Rice Annotation Project Database (RAP-DB): an integrative and interactive database for rice genomics.</title>
        <authorList>
            <person name="Sakai H."/>
            <person name="Lee S.S."/>
            <person name="Tanaka T."/>
            <person name="Numa H."/>
            <person name="Kim J."/>
            <person name="Kawahara Y."/>
            <person name="Wakimoto H."/>
            <person name="Yang C.C."/>
            <person name="Iwamoto M."/>
            <person name="Abe T."/>
            <person name="Yamada Y."/>
            <person name="Muto A."/>
            <person name="Inokuchi H."/>
            <person name="Ikemura T."/>
            <person name="Matsumoto T."/>
            <person name="Sasaki T."/>
            <person name="Itoh T."/>
        </authorList>
    </citation>
    <scope>NUCLEOTIDE SEQUENCE [LARGE SCALE GENOMIC DNA]</scope>
    <source>
        <strain evidence="12">cv. Nipponbare</strain>
    </source>
</reference>
<dbReference type="AlphaFoldDB" id="A0A0P0WNU8"/>
<dbReference type="OMA" id="PMSESPM"/>
<evidence type="ECO:0000256" key="6">
    <source>
        <dbReference type="ARBA" id="ARBA00023180"/>
    </source>
</evidence>
<name>A0A0P0WNU8_ORYSJ</name>
<dbReference type="EMBL" id="AP014961">
    <property type="protein sequence ID" value="BAS94640.1"/>
    <property type="molecule type" value="Genomic_DNA"/>
</dbReference>
<dbReference type="eggNOG" id="ENOG502S59X">
    <property type="taxonomic scope" value="Eukaryota"/>
</dbReference>
<feature type="region of interest" description="Disordered" evidence="8">
    <location>
        <begin position="178"/>
        <end position="214"/>
    </location>
</feature>
<comment type="subcellular location">
    <subcellularLocation>
        <location evidence="1">Cell membrane</location>
        <topology evidence="1">Lipid-anchor</topology>
        <topology evidence="1">GPI-anchor</topology>
    </subcellularLocation>
</comment>
<evidence type="ECO:0000256" key="7">
    <source>
        <dbReference type="ARBA" id="ARBA00023288"/>
    </source>
</evidence>
<evidence type="ECO:0000256" key="8">
    <source>
        <dbReference type="SAM" id="MobiDB-lite"/>
    </source>
</evidence>
<feature type="compositionally biased region" description="Low complexity" evidence="8">
    <location>
        <begin position="182"/>
        <end position="214"/>
    </location>
</feature>
<dbReference type="PaxDb" id="39947-A0A0P0WNU8"/>
<proteinExistence type="evidence at protein level"/>